<sequence>MDANTVIAVAATVVALASLAVAAYEARASRRHNRQSVRPVLQLRSAFHVGGTAGLRLTNVGLGPAVITGSHLLLDGEPVTAGGIDEAGINSVRDGLEVRPKAVTFADGSVLATDLDVWVLSVEPYDPDAHEEFYDLLRRRLTVEIRYESFYGEKFVTPT</sequence>
<accession>A0A8J4DVX0</accession>
<evidence type="ECO:0000313" key="2">
    <source>
        <dbReference type="Proteomes" id="UP000619260"/>
    </source>
</evidence>
<dbReference type="Proteomes" id="UP000619260">
    <property type="component" value="Unassembled WGS sequence"/>
</dbReference>
<gene>
    <name evidence="1" type="ORF">Val02_91400</name>
</gene>
<reference evidence="1" key="1">
    <citation type="submission" date="2021-01" db="EMBL/GenBank/DDBJ databases">
        <title>Whole genome shotgun sequence of Virgisporangium aliadipatigenens NBRC 105644.</title>
        <authorList>
            <person name="Komaki H."/>
            <person name="Tamura T."/>
        </authorList>
    </citation>
    <scope>NUCLEOTIDE SEQUENCE</scope>
    <source>
        <strain evidence="1">NBRC 105644</strain>
    </source>
</reference>
<proteinExistence type="predicted"/>
<name>A0A8J4DVX0_9ACTN</name>
<evidence type="ECO:0000313" key="1">
    <source>
        <dbReference type="EMBL" id="GIJ52254.1"/>
    </source>
</evidence>
<dbReference type="AlphaFoldDB" id="A0A8J4DVX0"/>
<keyword evidence="2" id="KW-1185">Reference proteome</keyword>
<protein>
    <submittedName>
        <fullName evidence="1">Uncharacterized protein</fullName>
    </submittedName>
</protein>
<dbReference type="EMBL" id="BOPF01000070">
    <property type="protein sequence ID" value="GIJ52254.1"/>
    <property type="molecule type" value="Genomic_DNA"/>
</dbReference>
<comment type="caution">
    <text evidence="1">The sequence shown here is derived from an EMBL/GenBank/DDBJ whole genome shotgun (WGS) entry which is preliminary data.</text>
</comment>
<dbReference type="RefSeq" id="WP_203905650.1">
    <property type="nucleotide sequence ID" value="NZ_BOPF01000070.1"/>
</dbReference>
<organism evidence="1 2">
    <name type="scientific">Virgisporangium aliadipatigenens</name>
    <dbReference type="NCBI Taxonomy" id="741659"/>
    <lineage>
        <taxon>Bacteria</taxon>
        <taxon>Bacillati</taxon>
        <taxon>Actinomycetota</taxon>
        <taxon>Actinomycetes</taxon>
        <taxon>Micromonosporales</taxon>
        <taxon>Micromonosporaceae</taxon>
        <taxon>Virgisporangium</taxon>
    </lineage>
</organism>